<evidence type="ECO:0000313" key="3">
    <source>
        <dbReference type="EMBL" id="GAA2007591.1"/>
    </source>
</evidence>
<gene>
    <name evidence="3" type="ORF">GCM10009799_38960</name>
</gene>
<protein>
    <submittedName>
        <fullName evidence="3">DUF2293 domain-containing protein</fullName>
    </submittedName>
</protein>
<evidence type="ECO:0000256" key="1">
    <source>
        <dbReference type="SAM" id="MobiDB-lite"/>
    </source>
</evidence>
<sequence>MHKESPNNDPHTTKLGKRVAAAAREAVDRRGAVAPVDVLTGLGWLPEPQVDAWQQGRIDHLEQAVQAPPDKVARAAALLRAWAEEHGLNPEEATYAAATRDRRPLRFTAEGDAAVERAYRTRWTAPDLTEAQRRRIERQRTTVPDLMAVMADGDWSCAECGHGTNDVGDLYLLEAGQRICLLCAEMDHLVLLPSGDATLTRRAKKASGLSAVAVRWDRRRKRFQRRGILVEETALERAEEQCLADEDLRARRRERDAVRRAEQDVELEARIAREILSQFPGCPEERALRVAQHTATRGSGRVGRSAAGREVEPKAVRRAVIASVRHEETDYDALLMSGVAREDARARIADAIDRVLADWSSPA</sequence>
<dbReference type="Pfam" id="PF10056">
    <property type="entry name" value="DUF2293"/>
    <property type="match status" value="1"/>
</dbReference>
<feature type="region of interest" description="Disordered" evidence="1">
    <location>
        <begin position="1"/>
        <end position="20"/>
    </location>
</feature>
<organism evidence="3 4">
    <name type="scientific">Nocardiopsis rhodophaea</name>
    <dbReference type="NCBI Taxonomy" id="280238"/>
    <lineage>
        <taxon>Bacteria</taxon>
        <taxon>Bacillati</taxon>
        <taxon>Actinomycetota</taxon>
        <taxon>Actinomycetes</taxon>
        <taxon>Streptosporangiales</taxon>
        <taxon>Nocardiopsidaceae</taxon>
        <taxon>Nocardiopsis</taxon>
    </lineage>
</organism>
<keyword evidence="4" id="KW-1185">Reference proteome</keyword>
<dbReference type="PANTHER" id="PTHR38113:SF2">
    <property type="entry name" value="DUF2293 DOMAIN-CONTAINING PROTEIN"/>
    <property type="match status" value="1"/>
</dbReference>
<name>A0ABN2TG68_9ACTN</name>
<dbReference type="EMBL" id="BAAAPC010000017">
    <property type="protein sequence ID" value="GAA2007591.1"/>
    <property type="molecule type" value="Genomic_DNA"/>
</dbReference>
<dbReference type="PANTHER" id="PTHR38113">
    <property type="match status" value="1"/>
</dbReference>
<comment type="caution">
    <text evidence="3">The sequence shown here is derived from an EMBL/GenBank/DDBJ whole genome shotgun (WGS) entry which is preliminary data.</text>
</comment>
<reference evidence="3 4" key="1">
    <citation type="journal article" date="2019" name="Int. J. Syst. Evol. Microbiol.">
        <title>The Global Catalogue of Microorganisms (GCM) 10K type strain sequencing project: providing services to taxonomists for standard genome sequencing and annotation.</title>
        <authorList>
            <consortium name="The Broad Institute Genomics Platform"/>
            <consortium name="The Broad Institute Genome Sequencing Center for Infectious Disease"/>
            <person name="Wu L."/>
            <person name="Ma J."/>
        </authorList>
    </citation>
    <scope>NUCLEOTIDE SEQUENCE [LARGE SCALE GENOMIC DNA]</scope>
    <source>
        <strain evidence="3 4">JCM 15313</strain>
    </source>
</reference>
<dbReference type="Proteomes" id="UP001501585">
    <property type="component" value="Unassembled WGS sequence"/>
</dbReference>
<evidence type="ECO:0000313" key="4">
    <source>
        <dbReference type="Proteomes" id="UP001501585"/>
    </source>
</evidence>
<dbReference type="RefSeq" id="WP_344106960.1">
    <property type="nucleotide sequence ID" value="NZ_BAAAPC010000017.1"/>
</dbReference>
<proteinExistence type="predicted"/>
<evidence type="ECO:0000259" key="2">
    <source>
        <dbReference type="Pfam" id="PF10056"/>
    </source>
</evidence>
<dbReference type="InterPro" id="IPR018744">
    <property type="entry name" value="DUF2293"/>
</dbReference>
<accession>A0ABN2TG68</accession>
<feature type="domain" description="DUF2293" evidence="2">
    <location>
        <begin position="275"/>
        <end position="359"/>
    </location>
</feature>